<reference evidence="6" key="1">
    <citation type="submission" date="2023-06" db="EMBL/GenBank/DDBJ databases">
        <title>Genome-scale phylogeny and comparative genomics of the fungal order Sordariales.</title>
        <authorList>
            <consortium name="Lawrence Berkeley National Laboratory"/>
            <person name="Hensen N."/>
            <person name="Bonometti L."/>
            <person name="Westerberg I."/>
            <person name="Brannstrom I.O."/>
            <person name="Guillou S."/>
            <person name="Cros-Aarteil S."/>
            <person name="Calhoun S."/>
            <person name="Haridas S."/>
            <person name="Kuo A."/>
            <person name="Mondo S."/>
            <person name="Pangilinan J."/>
            <person name="Riley R."/>
            <person name="LaButti K."/>
            <person name="Andreopoulos B."/>
            <person name="Lipzen A."/>
            <person name="Chen C."/>
            <person name="Yanf M."/>
            <person name="Daum C."/>
            <person name="Ng V."/>
            <person name="Clum A."/>
            <person name="Steindorff A."/>
            <person name="Ohm R."/>
            <person name="Martin F."/>
            <person name="Silar P."/>
            <person name="Natvig D."/>
            <person name="Lalanne C."/>
            <person name="Gautier V."/>
            <person name="Ament-velasquez S.L."/>
            <person name="Kruys A."/>
            <person name="Hutchinson M.I."/>
            <person name="Powell A.J."/>
            <person name="Barry K."/>
            <person name="Miller A.N."/>
            <person name="Grigoriev I.V."/>
            <person name="Debuchy R."/>
            <person name="Gladieux P."/>
            <person name="Thoren M.H."/>
            <person name="Johannesson H."/>
        </authorList>
    </citation>
    <scope>NUCLEOTIDE SEQUENCE</scope>
    <source>
        <strain evidence="6">SMH3391-2</strain>
    </source>
</reference>
<evidence type="ECO:0000256" key="3">
    <source>
        <dbReference type="ARBA" id="ARBA00022801"/>
    </source>
</evidence>
<dbReference type="Gene3D" id="3.40.50.1820">
    <property type="entry name" value="alpha/beta hydrolase"/>
    <property type="match status" value="1"/>
</dbReference>
<feature type="domain" description="Epoxide hydrolase N-terminal" evidence="5">
    <location>
        <begin position="5"/>
        <end position="118"/>
    </location>
</feature>
<sequence>MALPIQPYTIAVPQSKLDLLQKKLELATFIQDDEVPMANSWDYGTPVSDIKRLVAHWKNGFDWRAQEKKMNQWPQFSTTINVEGHGDLKIHFLHQRSNKPGSIPLLFCHGWPGSFLEVTKMLPTLTNPKDGPSFHVVAPSLPNFGFSEGPSKAGFGIAQYAETLNKLMIKLGYNKYVTQGGDWGYAITRLIGFNHHGNCIASHLNMIRANPPTMSQPLEYLKYLMPRTKQENEWLARSEWFLKQDFGYNVEQSTRPATIGAAFADSPVALLTWIYEKLHSWTDNYPWTDDEILTWISIYQFSTAGPAAAARIYYEAQYTHPYPRQDPRLFDYLGQVKLGLSYFPKDLLIVPQCYGRTLGPVVFEAVHEDGGHFASWERPKELAEDLRKMFAKDGGAKDVVKVFSKGS</sequence>
<comment type="similarity">
    <text evidence="1">Belongs to the peptidase S33 family.</text>
</comment>
<evidence type="ECO:0000313" key="7">
    <source>
        <dbReference type="Proteomes" id="UP001174934"/>
    </source>
</evidence>
<dbReference type="InterPro" id="IPR010497">
    <property type="entry name" value="Epoxide_hydro_N"/>
</dbReference>
<dbReference type="PRINTS" id="PR00412">
    <property type="entry name" value="EPOXHYDRLASE"/>
</dbReference>
<evidence type="ECO:0000259" key="5">
    <source>
        <dbReference type="Pfam" id="PF06441"/>
    </source>
</evidence>
<feature type="active site" description="Nucleophile" evidence="4">
    <location>
        <position position="182"/>
    </location>
</feature>
<dbReference type="InterPro" id="IPR000639">
    <property type="entry name" value="Epox_hydrolase-like"/>
</dbReference>
<dbReference type="PANTHER" id="PTHR21661:SF35">
    <property type="entry name" value="EPOXIDE HYDROLASE"/>
    <property type="match status" value="1"/>
</dbReference>
<evidence type="ECO:0000256" key="4">
    <source>
        <dbReference type="PIRSR" id="PIRSR001112-1"/>
    </source>
</evidence>
<feature type="active site" description="Proton acceptor" evidence="4">
    <location>
        <position position="372"/>
    </location>
</feature>
<evidence type="ECO:0000256" key="1">
    <source>
        <dbReference type="ARBA" id="ARBA00010088"/>
    </source>
</evidence>
<dbReference type="InterPro" id="IPR016292">
    <property type="entry name" value="Epoxide_hydrolase"/>
</dbReference>
<comment type="caution">
    <text evidence="6">The sequence shown here is derived from an EMBL/GenBank/DDBJ whole genome shotgun (WGS) entry which is preliminary data.</text>
</comment>
<keyword evidence="7" id="KW-1185">Reference proteome</keyword>
<dbReference type="SUPFAM" id="SSF53474">
    <property type="entry name" value="alpha/beta-Hydrolases"/>
    <property type="match status" value="1"/>
</dbReference>
<evidence type="ECO:0000256" key="2">
    <source>
        <dbReference type="ARBA" id="ARBA00022797"/>
    </source>
</evidence>
<dbReference type="Pfam" id="PF06441">
    <property type="entry name" value="EHN"/>
    <property type="match status" value="1"/>
</dbReference>
<dbReference type="EMBL" id="JAULSR010000002">
    <property type="protein sequence ID" value="KAK0630333.1"/>
    <property type="molecule type" value="Genomic_DNA"/>
</dbReference>
<feature type="active site" description="Proton donor" evidence="4">
    <location>
        <position position="313"/>
    </location>
</feature>
<keyword evidence="3 6" id="KW-0378">Hydrolase</keyword>
<gene>
    <name evidence="6" type="ORF">B0T17DRAFT_488388</name>
</gene>
<dbReference type="GO" id="GO:0004301">
    <property type="term" value="F:epoxide hydrolase activity"/>
    <property type="evidence" value="ECO:0007669"/>
    <property type="project" value="TreeGrafter"/>
</dbReference>
<organism evidence="6 7">
    <name type="scientific">Bombardia bombarda</name>
    <dbReference type="NCBI Taxonomy" id="252184"/>
    <lineage>
        <taxon>Eukaryota</taxon>
        <taxon>Fungi</taxon>
        <taxon>Dikarya</taxon>
        <taxon>Ascomycota</taxon>
        <taxon>Pezizomycotina</taxon>
        <taxon>Sordariomycetes</taxon>
        <taxon>Sordariomycetidae</taxon>
        <taxon>Sordariales</taxon>
        <taxon>Lasiosphaeriaceae</taxon>
        <taxon>Bombardia</taxon>
    </lineage>
</organism>
<dbReference type="Proteomes" id="UP001174934">
    <property type="component" value="Unassembled WGS sequence"/>
</dbReference>
<name>A0AA39XAG9_9PEZI</name>
<protein>
    <submittedName>
        <fullName evidence="6">Epoxide hydrolase</fullName>
    </submittedName>
</protein>
<dbReference type="PIRSF" id="PIRSF001112">
    <property type="entry name" value="Epoxide_hydrolase"/>
    <property type="match status" value="1"/>
</dbReference>
<evidence type="ECO:0000313" key="6">
    <source>
        <dbReference type="EMBL" id="KAK0630333.1"/>
    </source>
</evidence>
<dbReference type="InterPro" id="IPR029058">
    <property type="entry name" value="AB_hydrolase_fold"/>
</dbReference>
<accession>A0AA39XAG9</accession>
<dbReference type="AlphaFoldDB" id="A0AA39XAG9"/>
<dbReference type="GO" id="GO:0097176">
    <property type="term" value="P:epoxide metabolic process"/>
    <property type="evidence" value="ECO:0007669"/>
    <property type="project" value="TreeGrafter"/>
</dbReference>
<proteinExistence type="inferred from homology"/>
<dbReference type="PANTHER" id="PTHR21661">
    <property type="entry name" value="EPOXIDE HYDROLASE 1-RELATED"/>
    <property type="match status" value="1"/>
</dbReference>
<keyword evidence="2" id="KW-0058">Aromatic hydrocarbons catabolism</keyword>